<keyword evidence="3" id="KW-1185">Reference proteome</keyword>
<dbReference type="RefSeq" id="WP_106125057.1">
    <property type="nucleotide sequence ID" value="NZ_PVZG01000002.1"/>
</dbReference>
<accession>A0A2T0SEN3</accession>
<organism evidence="2 3">
    <name type="scientific">Pseudosporangium ferrugineum</name>
    <dbReference type="NCBI Taxonomy" id="439699"/>
    <lineage>
        <taxon>Bacteria</taxon>
        <taxon>Bacillati</taxon>
        <taxon>Actinomycetota</taxon>
        <taxon>Actinomycetes</taxon>
        <taxon>Micromonosporales</taxon>
        <taxon>Micromonosporaceae</taxon>
        <taxon>Pseudosporangium</taxon>
    </lineage>
</organism>
<reference evidence="2 3" key="1">
    <citation type="submission" date="2018-03" db="EMBL/GenBank/DDBJ databases">
        <title>Genomic Encyclopedia of Archaeal and Bacterial Type Strains, Phase II (KMG-II): from individual species to whole genera.</title>
        <authorList>
            <person name="Goeker M."/>
        </authorList>
    </citation>
    <scope>NUCLEOTIDE SEQUENCE [LARGE SCALE GENOMIC DNA]</scope>
    <source>
        <strain evidence="2 3">DSM 45348</strain>
    </source>
</reference>
<evidence type="ECO:0000313" key="2">
    <source>
        <dbReference type="EMBL" id="PRY31803.1"/>
    </source>
</evidence>
<dbReference type="OrthoDB" id="9874955at2"/>
<proteinExistence type="predicted"/>
<gene>
    <name evidence="2" type="ORF">CLV70_10214</name>
</gene>
<name>A0A2T0SEN3_9ACTN</name>
<dbReference type="EMBL" id="PVZG01000002">
    <property type="protein sequence ID" value="PRY31803.1"/>
    <property type="molecule type" value="Genomic_DNA"/>
</dbReference>
<protein>
    <submittedName>
        <fullName evidence="2">Uncharacterized protein</fullName>
    </submittedName>
</protein>
<evidence type="ECO:0000256" key="1">
    <source>
        <dbReference type="SAM" id="SignalP"/>
    </source>
</evidence>
<dbReference type="AlphaFoldDB" id="A0A2T0SEN3"/>
<sequence length="157" mass="17463">MRTKSIVVLACLAVASLVVPPAGADPLSGFPGLLDGVERNPAVVAAMRPYRSCMRSRYGYDVDERTDFLFAPRLSYTDAPLPGHKPGAAWRRGVKQVRAAFAADVDCRLPAYRIAMRLVAPRLAPWERRHRAELAAVREAWRERVDQARSLPRTIPT</sequence>
<dbReference type="Proteomes" id="UP000239209">
    <property type="component" value="Unassembled WGS sequence"/>
</dbReference>
<feature type="signal peptide" evidence="1">
    <location>
        <begin position="1"/>
        <end position="24"/>
    </location>
</feature>
<feature type="chain" id="PRO_5015628152" evidence="1">
    <location>
        <begin position="25"/>
        <end position="157"/>
    </location>
</feature>
<keyword evidence="1" id="KW-0732">Signal</keyword>
<evidence type="ECO:0000313" key="3">
    <source>
        <dbReference type="Proteomes" id="UP000239209"/>
    </source>
</evidence>
<comment type="caution">
    <text evidence="2">The sequence shown here is derived from an EMBL/GenBank/DDBJ whole genome shotgun (WGS) entry which is preliminary data.</text>
</comment>